<evidence type="ECO:0000313" key="1">
    <source>
        <dbReference type="EMBL" id="VDN19980.1"/>
    </source>
</evidence>
<gene>
    <name evidence="1" type="ORF">CGOC_LOCUS8712</name>
</gene>
<protein>
    <submittedName>
        <fullName evidence="1">Uncharacterized protein</fullName>
    </submittedName>
</protein>
<dbReference type="Proteomes" id="UP000271889">
    <property type="component" value="Unassembled WGS sequence"/>
</dbReference>
<dbReference type="EMBL" id="UYRV01104733">
    <property type="protein sequence ID" value="VDN19980.1"/>
    <property type="molecule type" value="Genomic_DNA"/>
</dbReference>
<keyword evidence="2" id="KW-1185">Reference proteome</keyword>
<reference evidence="1 2" key="1">
    <citation type="submission" date="2018-11" db="EMBL/GenBank/DDBJ databases">
        <authorList>
            <consortium name="Pathogen Informatics"/>
        </authorList>
    </citation>
    <scope>NUCLEOTIDE SEQUENCE [LARGE SCALE GENOMIC DNA]</scope>
</reference>
<accession>A0A3P7M2G5</accession>
<name>A0A3P7M2G5_CYLGO</name>
<proteinExistence type="predicted"/>
<dbReference type="OrthoDB" id="5859918at2759"/>
<organism evidence="1 2">
    <name type="scientific">Cylicostephanus goldi</name>
    <name type="common">Nematode worm</name>
    <dbReference type="NCBI Taxonomy" id="71465"/>
    <lineage>
        <taxon>Eukaryota</taxon>
        <taxon>Metazoa</taxon>
        <taxon>Ecdysozoa</taxon>
        <taxon>Nematoda</taxon>
        <taxon>Chromadorea</taxon>
        <taxon>Rhabditida</taxon>
        <taxon>Rhabditina</taxon>
        <taxon>Rhabditomorpha</taxon>
        <taxon>Strongyloidea</taxon>
        <taxon>Strongylidae</taxon>
        <taxon>Cylicostephanus</taxon>
    </lineage>
</organism>
<dbReference type="AlphaFoldDB" id="A0A3P7M2G5"/>
<evidence type="ECO:0000313" key="2">
    <source>
        <dbReference type="Proteomes" id="UP000271889"/>
    </source>
</evidence>
<sequence length="88" mass="9840">MSSGARNSYTAEFKLKAVDYAVENGTGQASLHFGSIAGDTKMAKDQEKLRKCDRYKRAFRGSPPKWPALEEELSGCIIEENEEEKLQP</sequence>